<dbReference type="EMBL" id="UZAH01006245">
    <property type="protein sequence ID" value="VDO30678.1"/>
    <property type="molecule type" value="Genomic_DNA"/>
</dbReference>
<feature type="compositionally biased region" description="Polar residues" evidence="1">
    <location>
        <begin position="81"/>
        <end position="94"/>
    </location>
</feature>
<dbReference type="Proteomes" id="UP000050761">
    <property type="component" value="Unassembled WGS sequence"/>
</dbReference>
<evidence type="ECO:0000313" key="2">
    <source>
        <dbReference type="EMBL" id="VDO30678.1"/>
    </source>
</evidence>
<accession>A0A183FA77</accession>
<evidence type="ECO:0000256" key="1">
    <source>
        <dbReference type="SAM" id="MobiDB-lite"/>
    </source>
</evidence>
<dbReference type="PANTHER" id="PTHR22954:SF3">
    <property type="entry name" value="PROTEIN CBG08539"/>
    <property type="match status" value="1"/>
</dbReference>
<dbReference type="AlphaFoldDB" id="A0A183FA77"/>
<feature type="region of interest" description="Disordered" evidence="1">
    <location>
        <begin position="73"/>
        <end position="107"/>
    </location>
</feature>
<feature type="region of interest" description="Disordered" evidence="1">
    <location>
        <begin position="364"/>
        <end position="386"/>
    </location>
</feature>
<evidence type="ECO:0000313" key="4">
    <source>
        <dbReference type="WBParaSite" id="HPBE_0000306901-mRNA-1"/>
    </source>
</evidence>
<name>A0A183FA77_HELPZ</name>
<dbReference type="WBParaSite" id="HPBE_0000306901-mRNA-1">
    <property type="protein sequence ID" value="HPBE_0000306901-mRNA-1"/>
    <property type="gene ID" value="HPBE_0000306901"/>
</dbReference>
<dbReference type="PANTHER" id="PTHR22954">
    <property type="entry name" value="RETROVIRAL PROTEASE-RELATED"/>
    <property type="match status" value="1"/>
</dbReference>
<dbReference type="InterPro" id="IPR005312">
    <property type="entry name" value="DUF1759"/>
</dbReference>
<organism evidence="3 4">
    <name type="scientific">Heligmosomoides polygyrus</name>
    <name type="common">Parasitic roundworm</name>
    <dbReference type="NCBI Taxonomy" id="6339"/>
    <lineage>
        <taxon>Eukaryota</taxon>
        <taxon>Metazoa</taxon>
        <taxon>Ecdysozoa</taxon>
        <taxon>Nematoda</taxon>
        <taxon>Chromadorea</taxon>
        <taxon>Rhabditida</taxon>
        <taxon>Rhabditina</taxon>
        <taxon>Rhabditomorpha</taxon>
        <taxon>Strongyloidea</taxon>
        <taxon>Heligmosomidae</taxon>
        <taxon>Heligmosomoides</taxon>
    </lineage>
</organism>
<evidence type="ECO:0000313" key="3">
    <source>
        <dbReference type="Proteomes" id="UP000050761"/>
    </source>
</evidence>
<keyword evidence="3" id="KW-1185">Reference proteome</keyword>
<gene>
    <name evidence="2" type="ORF">HPBE_LOCUS3070</name>
</gene>
<proteinExistence type="predicted"/>
<sequence length="427" mass="48227">MRTVKEYRQLFLLTVGSSVNAEADNATYETCMQDMRVDDAMVEAESTLMSLQSSLNEVQQLIESYRLAEFSDVTRNDQQRTEATTNLSASASDTSQRSQPHSQPPPLAQQYQQMNWLVPPPNYLNGAAGTNFIPSAPMQPNPTIQLSKLKLEPFSGDITQFSRFWCAFELAVHNDPAIAPIHKFLYLQNLLKGEAQMVLQDLDPEENNYYELVRVLKKRYDRPHKTRAMLHKQLQQLPQARSSGSDLRNTWFRISGILHGLRKYEDFRTVLPLLDLVKGKFPSEIRQRLHDLEFQTNSDFDLDQVMQKLDYIIASREKYEDSTTLEETIISSSAAELRAGTDIAPPPEILVAEATSVAVETTKDTVRQDDTSQEAHLATTTENAADRTVTPHARHLETGTVLIDTVHYGVARTTARSLQAAFCSHLP</sequence>
<dbReference type="OrthoDB" id="5865523at2759"/>
<reference evidence="4" key="2">
    <citation type="submission" date="2019-09" db="UniProtKB">
        <authorList>
            <consortium name="WormBaseParasite"/>
        </authorList>
    </citation>
    <scope>IDENTIFICATION</scope>
</reference>
<dbReference type="Pfam" id="PF03564">
    <property type="entry name" value="DUF1759"/>
    <property type="match status" value="1"/>
</dbReference>
<reference evidence="2 3" key="1">
    <citation type="submission" date="2018-11" db="EMBL/GenBank/DDBJ databases">
        <authorList>
            <consortium name="Pathogen Informatics"/>
        </authorList>
    </citation>
    <scope>NUCLEOTIDE SEQUENCE [LARGE SCALE GENOMIC DNA]</scope>
</reference>
<protein>
    <submittedName>
        <fullName evidence="2 4">Uncharacterized protein</fullName>
    </submittedName>
</protein>
<accession>A0A3P7XLN5</accession>